<dbReference type="InterPro" id="IPR012110">
    <property type="entry name" value="PDC/IPDC-like"/>
</dbReference>
<dbReference type="FunFam" id="3.40.50.970:FF:000024">
    <property type="entry name" value="Pyruvate decarboxylase isozyme"/>
    <property type="match status" value="1"/>
</dbReference>
<dbReference type="FunFam" id="3.40.50.970:FF:000019">
    <property type="entry name" value="Pyruvate decarboxylase isozyme"/>
    <property type="match status" value="1"/>
</dbReference>
<feature type="binding site" evidence="8">
    <location>
        <position position="487"/>
    </location>
    <ligand>
        <name>pyruvate</name>
        <dbReference type="ChEBI" id="CHEBI:15361"/>
        <label>1</label>
        <note>substrate; ligand shared between two neighboring subunits</note>
    </ligand>
</feature>
<dbReference type="AlphaFoldDB" id="A0A9P5G4J2"/>
<dbReference type="Gene3D" id="3.40.50.1220">
    <property type="entry name" value="TPP-binding domain"/>
    <property type="match status" value="1"/>
</dbReference>
<name>A0A9P5G4J2_GEOCN</name>
<feature type="domain" description="Thiamine pyrophosphate enzyme TPP-binding" evidence="12">
    <location>
        <begin position="398"/>
        <end position="539"/>
    </location>
</feature>
<comment type="cofactor">
    <cofactor evidence="1">
        <name>thiamine diphosphate</name>
        <dbReference type="ChEBI" id="CHEBI:58937"/>
    </cofactor>
</comment>
<comment type="similarity">
    <text evidence="2 10">Belongs to the TPP enzyme family.</text>
</comment>
<evidence type="ECO:0000256" key="10">
    <source>
        <dbReference type="RuleBase" id="RU362132"/>
    </source>
</evidence>
<accession>A0A9P5G4J2</accession>
<evidence type="ECO:0000313" key="14">
    <source>
        <dbReference type="EMBL" id="KAF5097186.1"/>
    </source>
</evidence>
<dbReference type="Pfam" id="PF02776">
    <property type="entry name" value="TPP_enzyme_N"/>
    <property type="match status" value="1"/>
</dbReference>
<sequence length="588" mass="64349">MTADKIPIADYLFQRLAQLGLSHIFGVPGDFNLTLLDHVYVQPDFKWVGFCNELNAAYAADGFGRVKRSPAALITTYGVGELSAINGISGAHAEQVPIIHIVGTTARPIQEKQLLIHHVTPGRGLNPPDHKIYAKVSEPFSCATEYLYDVSTAASQIDRVITEVYKQSLPGYIYIPVDMVNPLVPSNALSVPLPLAPSNEEILTEADEDALVDRILNMLYTAKNPVILADTLAVRHHASELVKELVDKTQMWSFATVLSHGVIDETHPAYVGIYNGLGSHTGIAEAVHGSDLVLNIGPLLTDSNTGGFTRDIKPENAVLLHPLYVQLKDEPLLEGVHFLPVLAKLVERIDPTKLAPRAPKPVVTIVEDRPGKSDITLAKIVSNVSDYIQPGDVVVAEVGTVQFASPDLVFKENNEIITQVFYSSIGHALPASVGAAFALRELGGGRRVVLLEGDGSSQMTIQELGTMVRFNLDVTIFLLNNSGYSIERAIWGPDQGYNDICPNWKWTQLLETFGGTEGKTVLSKQVATEKKLREITSDKDGFGKLTIPRLVEVILDAKDYPWRLEQQIEIMGGKNRDMIIEYAATHDV</sequence>
<feature type="binding site" evidence="8">
    <location>
        <position position="30"/>
    </location>
    <ligand>
        <name>pyruvate</name>
        <dbReference type="ChEBI" id="CHEBI:15361"/>
        <label>1</label>
        <note>substrate; ligand shared between two neighboring subunits</note>
    </ligand>
</feature>
<evidence type="ECO:0000256" key="7">
    <source>
        <dbReference type="ARBA" id="ARBA00023239"/>
    </source>
</evidence>
<feature type="domain" description="Thiamine pyrophosphate enzyme central" evidence="11">
    <location>
        <begin position="212"/>
        <end position="316"/>
    </location>
</feature>
<keyword evidence="7" id="KW-0456">Lyase</keyword>
<evidence type="ECO:0000259" key="11">
    <source>
        <dbReference type="Pfam" id="PF00205"/>
    </source>
</evidence>
<dbReference type="InterPro" id="IPR012001">
    <property type="entry name" value="Thiamin_PyroP_enz_TPP-bd_dom"/>
</dbReference>
<dbReference type="EMBL" id="QQZK01000098">
    <property type="protein sequence ID" value="KAF5097186.1"/>
    <property type="molecule type" value="Genomic_DNA"/>
</dbReference>
<dbReference type="SUPFAM" id="SSF52467">
    <property type="entry name" value="DHS-like NAD/FAD-binding domain"/>
    <property type="match status" value="1"/>
</dbReference>
<dbReference type="Gene3D" id="3.40.50.970">
    <property type="match status" value="2"/>
</dbReference>
<keyword evidence="6 10" id="KW-0786">Thiamine pyrophosphate</keyword>
<dbReference type="InterPro" id="IPR029035">
    <property type="entry name" value="DHS-like_NAD/FAD-binding_dom"/>
</dbReference>
<feature type="binding site" evidence="8">
    <location>
        <position position="118"/>
    </location>
    <ligand>
        <name>pyruvate</name>
        <dbReference type="ChEBI" id="CHEBI:15361"/>
        <label>1</label>
        <note>substrate; ligand shared between two neighboring subunits</note>
    </ligand>
</feature>
<dbReference type="InterPro" id="IPR012000">
    <property type="entry name" value="Thiamin_PyroP_enz_cen_dom"/>
</dbReference>
<dbReference type="InterPro" id="IPR011766">
    <property type="entry name" value="TPP_enzyme_TPP-bd"/>
</dbReference>
<reference evidence="14" key="2">
    <citation type="submission" date="2020-01" db="EMBL/GenBank/DDBJ databases">
        <authorList>
            <person name="Perkins V."/>
            <person name="Lessard M.-H."/>
            <person name="Dugat-Bony E."/>
            <person name="Frenette M."/>
            <person name="Labrie S."/>
        </authorList>
    </citation>
    <scope>NUCLEOTIDE SEQUENCE</scope>
    <source>
        <strain evidence="14">LMA-70</strain>
    </source>
</reference>
<evidence type="ECO:0000256" key="8">
    <source>
        <dbReference type="PIRSR" id="PIRSR036565-1"/>
    </source>
</evidence>
<evidence type="ECO:0000259" key="12">
    <source>
        <dbReference type="Pfam" id="PF02775"/>
    </source>
</evidence>
<dbReference type="InterPro" id="IPR047214">
    <property type="entry name" value="TPP_PDC_IPDC"/>
</dbReference>
<comment type="cofactor">
    <cofactor evidence="9">
        <name>Mg(2+)</name>
        <dbReference type="ChEBI" id="CHEBI:18420"/>
    </cofactor>
    <text evidence="9">Binds 1 Mg(2+) per subunit.</text>
</comment>
<keyword evidence="4" id="KW-0210">Decarboxylase</keyword>
<dbReference type="PANTHER" id="PTHR43452:SF3">
    <property type="entry name" value="TRANSAMINATED AMINO ACID DECARBOXYLASE"/>
    <property type="match status" value="1"/>
</dbReference>
<gene>
    <name evidence="14" type="ORF">DV451_003948</name>
</gene>
<evidence type="ECO:0000259" key="13">
    <source>
        <dbReference type="Pfam" id="PF02776"/>
    </source>
</evidence>
<organism evidence="14 15">
    <name type="scientific">Geotrichum candidum</name>
    <name type="common">Oospora lactis</name>
    <name type="synonym">Dipodascus geotrichum</name>
    <dbReference type="NCBI Taxonomy" id="1173061"/>
    <lineage>
        <taxon>Eukaryota</taxon>
        <taxon>Fungi</taxon>
        <taxon>Dikarya</taxon>
        <taxon>Ascomycota</taxon>
        <taxon>Saccharomycotina</taxon>
        <taxon>Dipodascomycetes</taxon>
        <taxon>Dipodascales</taxon>
        <taxon>Dipodascaceae</taxon>
        <taxon>Geotrichum</taxon>
    </lineage>
</organism>
<comment type="caution">
    <text evidence="14">The sequence shown here is derived from an EMBL/GenBank/DDBJ whole genome shotgun (WGS) entry which is preliminary data.</text>
</comment>
<evidence type="ECO:0000256" key="6">
    <source>
        <dbReference type="ARBA" id="ARBA00023052"/>
    </source>
</evidence>
<evidence type="ECO:0000256" key="4">
    <source>
        <dbReference type="ARBA" id="ARBA00022793"/>
    </source>
</evidence>
<dbReference type="SUPFAM" id="SSF52518">
    <property type="entry name" value="Thiamin diphosphate-binding fold (THDP-binding)"/>
    <property type="match status" value="2"/>
</dbReference>
<keyword evidence="5 9" id="KW-0460">Magnesium</keyword>
<dbReference type="GO" id="GO:0005829">
    <property type="term" value="C:cytosol"/>
    <property type="evidence" value="ECO:0007669"/>
    <property type="project" value="TreeGrafter"/>
</dbReference>
<dbReference type="Pfam" id="PF02775">
    <property type="entry name" value="TPP_enzyme_C"/>
    <property type="match status" value="1"/>
</dbReference>
<dbReference type="GO" id="GO:0005634">
    <property type="term" value="C:nucleus"/>
    <property type="evidence" value="ECO:0007669"/>
    <property type="project" value="TreeGrafter"/>
</dbReference>
<dbReference type="Pfam" id="PF00205">
    <property type="entry name" value="TPP_enzyme_M"/>
    <property type="match status" value="1"/>
</dbReference>
<dbReference type="InterPro" id="IPR047213">
    <property type="entry name" value="TPP_PYR_PDC_IPDC-like"/>
</dbReference>
<dbReference type="GO" id="GO:0030976">
    <property type="term" value="F:thiamine pyrophosphate binding"/>
    <property type="evidence" value="ECO:0007669"/>
    <property type="project" value="InterPro"/>
</dbReference>
<evidence type="ECO:0000256" key="3">
    <source>
        <dbReference type="ARBA" id="ARBA00022723"/>
    </source>
</evidence>
<dbReference type="GO" id="GO:0000287">
    <property type="term" value="F:magnesium ion binding"/>
    <property type="evidence" value="ECO:0007669"/>
    <property type="project" value="InterPro"/>
</dbReference>
<dbReference type="Proteomes" id="UP000750522">
    <property type="component" value="Unassembled WGS sequence"/>
</dbReference>
<dbReference type="InterPro" id="IPR029061">
    <property type="entry name" value="THDP-binding"/>
</dbReference>
<keyword evidence="3 9" id="KW-0479">Metal-binding</keyword>
<evidence type="ECO:0000313" key="15">
    <source>
        <dbReference type="Proteomes" id="UP000750522"/>
    </source>
</evidence>
<evidence type="ECO:0000256" key="5">
    <source>
        <dbReference type="ARBA" id="ARBA00022842"/>
    </source>
</evidence>
<evidence type="ECO:0008006" key="16">
    <source>
        <dbReference type="Google" id="ProtNLM"/>
    </source>
</evidence>
<evidence type="ECO:0000256" key="9">
    <source>
        <dbReference type="PIRSR" id="PIRSR036565-2"/>
    </source>
</evidence>
<protein>
    <recommendedName>
        <fullName evidence="16">Pyruvate decarboxylase</fullName>
    </recommendedName>
</protein>
<feature type="binding site" evidence="9">
    <location>
        <position position="483"/>
    </location>
    <ligand>
        <name>Mg(2+)</name>
        <dbReference type="ChEBI" id="CHEBI:18420"/>
    </ligand>
</feature>
<dbReference type="GO" id="GO:0000949">
    <property type="term" value="P:aromatic amino acid family catabolic process to alcohol via Ehrlich pathway"/>
    <property type="evidence" value="ECO:0007669"/>
    <property type="project" value="TreeGrafter"/>
</dbReference>
<dbReference type="CDD" id="cd07038">
    <property type="entry name" value="TPP_PYR_PDC_IPDC_like"/>
    <property type="match status" value="1"/>
</dbReference>
<feature type="binding site" evidence="8">
    <location>
        <position position="165"/>
    </location>
    <ligand>
        <name>pyruvate</name>
        <dbReference type="ChEBI" id="CHEBI:15361"/>
        <label>2</label>
        <note>allosteric activator</note>
    </ligand>
</feature>
<proteinExistence type="inferred from homology"/>
<reference evidence="14" key="1">
    <citation type="journal article" date="2020" name="Front. Microbiol.">
        <title>Phenotypic and Genetic Characterization of the Cheese Ripening Yeast Geotrichum candidum.</title>
        <authorList>
            <person name="Perkins V."/>
            <person name="Vignola S."/>
            <person name="Lessard M.H."/>
            <person name="Plante P.L."/>
            <person name="Corbeil J."/>
            <person name="Dugat-Bony E."/>
            <person name="Frenette M."/>
            <person name="Labrie S."/>
        </authorList>
    </citation>
    <scope>NUCLEOTIDE SEQUENCE</scope>
    <source>
        <strain evidence="14">LMA-70</strain>
    </source>
</reference>
<dbReference type="GO" id="GO:0004737">
    <property type="term" value="F:pyruvate decarboxylase activity"/>
    <property type="evidence" value="ECO:0007669"/>
    <property type="project" value="TreeGrafter"/>
</dbReference>
<dbReference type="PANTHER" id="PTHR43452">
    <property type="entry name" value="PYRUVATE DECARBOXYLASE"/>
    <property type="match status" value="1"/>
</dbReference>
<feature type="binding site" evidence="9">
    <location>
        <position position="481"/>
    </location>
    <ligand>
        <name>Mg(2+)</name>
        <dbReference type="ChEBI" id="CHEBI:18420"/>
    </ligand>
</feature>
<evidence type="ECO:0000256" key="2">
    <source>
        <dbReference type="ARBA" id="ARBA00007812"/>
    </source>
</evidence>
<feature type="binding site" evidence="9">
    <location>
        <position position="454"/>
    </location>
    <ligand>
        <name>Mg(2+)</name>
        <dbReference type="ChEBI" id="CHEBI:18420"/>
    </ligand>
</feature>
<dbReference type="PIRSF" id="PIRSF036565">
    <property type="entry name" value="Pyruvt_ip_decrb"/>
    <property type="match status" value="1"/>
</dbReference>
<dbReference type="CDD" id="cd02005">
    <property type="entry name" value="TPP_PDC_IPDC"/>
    <property type="match status" value="1"/>
</dbReference>
<evidence type="ECO:0000256" key="1">
    <source>
        <dbReference type="ARBA" id="ARBA00001964"/>
    </source>
</evidence>
<feature type="domain" description="Thiamine pyrophosphate enzyme N-terminal TPP-binding" evidence="13">
    <location>
        <begin position="8"/>
        <end position="111"/>
    </location>
</feature>